<dbReference type="EMBL" id="BARW01022941">
    <property type="protein sequence ID" value="GAI90067.1"/>
    <property type="molecule type" value="Genomic_DNA"/>
</dbReference>
<evidence type="ECO:0000313" key="1">
    <source>
        <dbReference type="EMBL" id="GAI90067.1"/>
    </source>
</evidence>
<feature type="non-terminal residue" evidence="1">
    <location>
        <position position="266"/>
    </location>
</feature>
<proteinExistence type="predicted"/>
<gene>
    <name evidence="1" type="ORF">S12H4_38163</name>
</gene>
<feature type="non-terminal residue" evidence="1">
    <location>
        <position position="1"/>
    </location>
</feature>
<reference evidence="1" key="1">
    <citation type="journal article" date="2014" name="Front. Microbiol.">
        <title>High frequency of phylogenetically diverse reductive dehalogenase-homologous genes in deep subseafloor sedimentary metagenomes.</title>
        <authorList>
            <person name="Kawai M."/>
            <person name="Futagami T."/>
            <person name="Toyoda A."/>
            <person name="Takaki Y."/>
            <person name="Nishi S."/>
            <person name="Hori S."/>
            <person name="Arai W."/>
            <person name="Tsubouchi T."/>
            <person name="Morono Y."/>
            <person name="Uchiyama I."/>
            <person name="Ito T."/>
            <person name="Fujiyama A."/>
            <person name="Inagaki F."/>
            <person name="Takami H."/>
        </authorList>
    </citation>
    <scope>NUCLEOTIDE SEQUENCE</scope>
    <source>
        <strain evidence="1">Expedition CK06-06</strain>
    </source>
</reference>
<organism evidence="1">
    <name type="scientific">marine sediment metagenome</name>
    <dbReference type="NCBI Taxonomy" id="412755"/>
    <lineage>
        <taxon>unclassified sequences</taxon>
        <taxon>metagenomes</taxon>
        <taxon>ecological metagenomes</taxon>
    </lineage>
</organism>
<comment type="caution">
    <text evidence="1">The sequence shown here is derived from an EMBL/GenBank/DDBJ whole genome shotgun (WGS) entry which is preliminary data.</text>
</comment>
<protein>
    <submittedName>
        <fullName evidence="1">Uncharacterized protein</fullName>
    </submittedName>
</protein>
<accession>X1SAM3</accession>
<sequence length="266" mass="31622">DEPNGRTGKTLYGKSLGKILNNKNESKVFVEINGKNFDTRDKYKFSKCNLETQLISMNDVRYKIRIDDYTNDITEEITVDKKNEKPFPIHAKVIISTNRTIKIEGTSNIDRIIQFEFADYYDDNRSPDKEFGRWFFSTDWDAEQWNKFDTFLIGCCQEYFRHGIVESEQINLYRRILLDHTPHEFVDFMDDWITNGNIDLPDEADGQQRILGSLEFKNGEKINKREIYNAFTHSYPTDFNPRNFKQRQLTQWIRAYCKYNNGFMSI</sequence>
<dbReference type="AlphaFoldDB" id="X1SAM3"/>
<name>X1SAM3_9ZZZZ</name>